<dbReference type="PANTHER" id="PTHR43537:SF39">
    <property type="entry name" value="HTH-TYPE TRANSCRIPTIONAL REGULATOR MCBR"/>
    <property type="match status" value="1"/>
</dbReference>
<dbReference type="GO" id="GO:0003677">
    <property type="term" value="F:DNA binding"/>
    <property type="evidence" value="ECO:0007669"/>
    <property type="project" value="UniProtKB-KW"/>
</dbReference>
<dbReference type="SUPFAM" id="SSF46785">
    <property type="entry name" value="Winged helix' DNA-binding domain"/>
    <property type="match status" value="1"/>
</dbReference>
<dbReference type="InterPro" id="IPR003594">
    <property type="entry name" value="HATPase_dom"/>
</dbReference>
<dbReference type="Pfam" id="PF00392">
    <property type="entry name" value="GntR"/>
    <property type="match status" value="1"/>
</dbReference>
<feature type="domain" description="Histidine kinase" evidence="4">
    <location>
        <begin position="211"/>
        <end position="280"/>
    </location>
</feature>
<evidence type="ECO:0000256" key="3">
    <source>
        <dbReference type="ARBA" id="ARBA00023163"/>
    </source>
</evidence>
<keyword evidence="1" id="KW-0805">Transcription regulation</keyword>
<dbReference type="GO" id="GO:0003700">
    <property type="term" value="F:DNA-binding transcription factor activity"/>
    <property type="evidence" value="ECO:0007669"/>
    <property type="project" value="InterPro"/>
</dbReference>
<reference evidence="6" key="1">
    <citation type="journal article" date="2015" name="Nature">
        <title>Complex archaea that bridge the gap between prokaryotes and eukaryotes.</title>
        <authorList>
            <person name="Spang A."/>
            <person name="Saw J.H."/>
            <person name="Jorgensen S.L."/>
            <person name="Zaremba-Niedzwiedzka K."/>
            <person name="Martijn J."/>
            <person name="Lind A.E."/>
            <person name="van Eijk R."/>
            <person name="Schleper C."/>
            <person name="Guy L."/>
            <person name="Ettema T.J."/>
        </authorList>
    </citation>
    <scope>NUCLEOTIDE SEQUENCE</scope>
</reference>
<dbReference type="Gene3D" id="1.10.10.10">
    <property type="entry name" value="Winged helix-like DNA-binding domain superfamily/Winged helix DNA-binding domain"/>
    <property type="match status" value="1"/>
</dbReference>
<dbReference type="InterPro" id="IPR008920">
    <property type="entry name" value="TF_FadR/GntR_C"/>
</dbReference>
<sequence>MQDDSVGGLDAKAPPLRRDSLHQQIYDRLFTSLVTGIYQPGDTISSRGLATQLGVSAMPVREALTRLTAEGALELTSSRTLRVRKLTPEDFDEVTAIRIENEGMAADRAARRVTDADIARVRKLHGALARAAQRQETDRYLAANAAFHGGIYRAAHWPLLMSIIKRLWLAVGPSIRGSVPDPEHMATSMGFHDAALAALEARDPAGLRAAIEVADTGAGMDEQTRARVFEPFFTTKEVGQGTGLGLPMVYGFVHQTGGFVEVDSEPGQGTTFRLYFPVAGSVVESAPPGPDREEIAGGTTNIRIRMYNSNAGPQVVQINE</sequence>
<dbReference type="InterPro" id="IPR004358">
    <property type="entry name" value="Sig_transdc_His_kin-like_C"/>
</dbReference>
<dbReference type="Gene3D" id="3.30.565.10">
    <property type="entry name" value="Histidine kinase-like ATPase, C-terminal domain"/>
    <property type="match status" value="1"/>
</dbReference>
<dbReference type="SMART" id="SM00895">
    <property type="entry name" value="FCD"/>
    <property type="match status" value="1"/>
</dbReference>
<dbReference type="GO" id="GO:0016772">
    <property type="term" value="F:transferase activity, transferring phosphorus-containing groups"/>
    <property type="evidence" value="ECO:0007669"/>
    <property type="project" value="InterPro"/>
</dbReference>
<dbReference type="PROSITE" id="PS50109">
    <property type="entry name" value="HIS_KIN"/>
    <property type="match status" value="1"/>
</dbReference>
<dbReference type="InterPro" id="IPR036390">
    <property type="entry name" value="WH_DNA-bd_sf"/>
</dbReference>
<evidence type="ECO:0008006" key="7">
    <source>
        <dbReference type="Google" id="ProtNLM"/>
    </source>
</evidence>
<dbReference type="InterPro" id="IPR000524">
    <property type="entry name" value="Tscrpt_reg_HTH_GntR"/>
</dbReference>
<dbReference type="EMBL" id="LAZR01047829">
    <property type="protein sequence ID" value="KKK93309.1"/>
    <property type="molecule type" value="Genomic_DNA"/>
</dbReference>
<dbReference type="AlphaFoldDB" id="A0A0F9BS46"/>
<dbReference type="Pfam" id="PF07729">
    <property type="entry name" value="FCD"/>
    <property type="match status" value="1"/>
</dbReference>
<evidence type="ECO:0000313" key="6">
    <source>
        <dbReference type="EMBL" id="KKK93309.1"/>
    </source>
</evidence>
<name>A0A0F9BS46_9ZZZZ</name>
<dbReference type="PRINTS" id="PR00344">
    <property type="entry name" value="BCTRLSENSOR"/>
</dbReference>
<protein>
    <recommendedName>
        <fullName evidence="7">HTH gntR-type domain-containing protein</fullName>
    </recommendedName>
</protein>
<feature type="domain" description="HTH gntR-type" evidence="5">
    <location>
        <begin position="19"/>
        <end position="86"/>
    </location>
</feature>
<dbReference type="SMART" id="SM00387">
    <property type="entry name" value="HATPase_c"/>
    <property type="match status" value="1"/>
</dbReference>
<dbReference type="PANTHER" id="PTHR43537">
    <property type="entry name" value="TRANSCRIPTIONAL REGULATOR, GNTR FAMILY"/>
    <property type="match status" value="1"/>
</dbReference>
<dbReference type="CDD" id="cd07377">
    <property type="entry name" value="WHTH_GntR"/>
    <property type="match status" value="1"/>
</dbReference>
<feature type="non-terminal residue" evidence="6">
    <location>
        <position position="320"/>
    </location>
</feature>
<evidence type="ECO:0000259" key="4">
    <source>
        <dbReference type="PROSITE" id="PS50109"/>
    </source>
</evidence>
<organism evidence="6">
    <name type="scientific">marine sediment metagenome</name>
    <dbReference type="NCBI Taxonomy" id="412755"/>
    <lineage>
        <taxon>unclassified sequences</taxon>
        <taxon>metagenomes</taxon>
        <taxon>ecological metagenomes</taxon>
    </lineage>
</organism>
<dbReference type="PROSITE" id="PS50949">
    <property type="entry name" value="HTH_GNTR"/>
    <property type="match status" value="1"/>
</dbReference>
<dbReference type="SMART" id="SM00345">
    <property type="entry name" value="HTH_GNTR"/>
    <property type="match status" value="1"/>
</dbReference>
<evidence type="ECO:0000256" key="1">
    <source>
        <dbReference type="ARBA" id="ARBA00023015"/>
    </source>
</evidence>
<keyword evidence="3" id="KW-0804">Transcription</keyword>
<accession>A0A0F9BS46</accession>
<dbReference type="InterPro" id="IPR005467">
    <property type="entry name" value="His_kinase_dom"/>
</dbReference>
<evidence type="ECO:0000259" key="5">
    <source>
        <dbReference type="PROSITE" id="PS50949"/>
    </source>
</evidence>
<dbReference type="SUPFAM" id="SSF55874">
    <property type="entry name" value="ATPase domain of HSP90 chaperone/DNA topoisomerase II/histidine kinase"/>
    <property type="match status" value="1"/>
</dbReference>
<dbReference type="InterPro" id="IPR036388">
    <property type="entry name" value="WH-like_DNA-bd_sf"/>
</dbReference>
<keyword evidence="2" id="KW-0238">DNA-binding</keyword>
<dbReference type="SUPFAM" id="SSF48008">
    <property type="entry name" value="GntR ligand-binding domain-like"/>
    <property type="match status" value="1"/>
</dbReference>
<proteinExistence type="predicted"/>
<dbReference type="InterPro" id="IPR036890">
    <property type="entry name" value="HATPase_C_sf"/>
</dbReference>
<dbReference type="InterPro" id="IPR011711">
    <property type="entry name" value="GntR_C"/>
</dbReference>
<evidence type="ECO:0000256" key="2">
    <source>
        <dbReference type="ARBA" id="ARBA00023125"/>
    </source>
</evidence>
<gene>
    <name evidence="6" type="ORF">LCGC14_2694160</name>
</gene>
<comment type="caution">
    <text evidence="6">The sequence shown here is derived from an EMBL/GenBank/DDBJ whole genome shotgun (WGS) entry which is preliminary data.</text>
</comment>